<name>A0AC35F6A1_9BILA</name>
<organism evidence="1 2">
    <name type="scientific">Panagrolaimus sp. PS1159</name>
    <dbReference type="NCBI Taxonomy" id="55785"/>
    <lineage>
        <taxon>Eukaryota</taxon>
        <taxon>Metazoa</taxon>
        <taxon>Ecdysozoa</taxon>
        <taxon>Nematoda</taxon>
        <taxon>Chromadorea</taxon>
        <taxon>Rhabditida</taxon>
        <taxon>Tylenchina</taxon>
        <taxon>Panagrolaimomorpha</taxon>
        <taxon>Panagrolaimoidea</taxon>
        <taxon>Panagrolaimidae</taxon>
        <taxon>Panagrolaimus</taxon>
    </lineage>
</organism>
<reference evidence="2" key="1">
    <citation type="submission" date="2022-11" db="UniProtKB">
        <authorList>
            <consortium name="WormBaseParasite"/>
        </authorList>
    </citation>
    <scope>IDENTIFICATION</scope>
</reference>
<sequence length="1282" mass="143172">MEGIPKVPMISPDMKIPDDPMPADWIPKLREYIFTHYNDDPSKFNEAFKELQSMRYHACRYSADTESICIMKRYYAQLQMMKSRFPMETNEPVSVSFAWSDRSCDMSVGAAYEDVNYEICCIMYNIGAAHATIGMNETRSDEGSRKNAFQNFQYASWPFEYLRDNLGASKFASSNFEPELLTFFSQILLVQAHECLIEKAIFDKRTNFIVSKLARYAAETYFELKLRLDQDTLSDYILNSKLKTWKRLCEAKAHFYEAIKRFYLGQQCCEDEKHGESVAHLSASLEQIKEAQKVIQKDKRESESMKQAISFALDIITQKEAKVRKENDFVYHDRVPKAEDLTQVEPVTKAQAISFDPFKRDTCGDDLFAALLPANVLKGVSMYSEEKAKLKREIIQKIEKKDTDLEQHLLSLQLNQLNLDQNLDEMRLPEELLQASAAFTAQPHALFDLLDQLNVVATKSSEAEIKLTDLRCRLLNVKCPSLEEDQGFKVISSKVDELMDHHIQARANNTELQKALASQSEQLKLLALPLTELAKSICDKVVNVSETSEGAKLRQMVEKVEEMKKGRIQLFENFSNDLENDDITSKILAEKDFSMDLLFEKELKKHEKSIQIIEMNLNAQDKILNALTEANANFAECRRDIVENNEKRRSQSVALITAYQVFTGVKEKTEAATTFYNQLFALIRALDKSVTGMEDTFKGERERHEEQKRILAEKTKLYRERTAMESTNEQLLPTAERRRPKLGEYMAFYRNKLAASQPQSNLNGATNQQYLPSSTASSQQQQPFSIASSAHPQPQQPLFSNVAYSQPQSNMNGLTNLQYLPSSTASSQQQQPFSSASSAHSKPQQSLFSNVAYSQPQSNCSANQQRLLSSTVPSQQQQPFSGVSSNLNGSANQQHLPPSTASSQQQQPFSSASSARSKLQSNLNGATNQQHLPPSTASSQQQQPFSGASSAHSQPQQPLFPNVAYSQPQSNVNGATNQQHLPPSTASSQQQQPFSGASSAHSQPQQPLFPNVAYSQPQSNVNGATNQQHLSPSTASSQQQQPFSGASSAHSQPQQPLFPNVAYSQPQSNVNGATNQQHLPPSTASSQQQQQPFSGASSAHSQPPQPLFSNVAYVQPQSNLNGATNQQHLSPSTASSQQQQPFSGASSAHSQPPQPLFSNVAYVQPQSNLNGSANQQRLPSTVPSQKQEAFDWLNQLYSKDSATQPYLPLSTASSQQQQQKNATPQMQTNHVIVNPQGISRTSIAPSPYANMYKKAKPSVSNVASNSPWHRNSETNSSNVDKK</sequence>
<proteinExistence type="predicted"/>
<protein>
    <submittedName>
        <fullName evidence="2">BRO1 domain-containing protein</fullName>
    </submittedName>
</protein>
<accession>A0AC35F6A1</accession>
<evidence type="ECO:0000313" key="1">
    <source>
        <dbReference type="Proteomes" id="UP000887580"/>
    </source>
</evidence>
<evidence type="ECO:0000313" key="2">
    <source>
        <dbReference type="WBParaSite" id="PS1159_v2.g14161.t1"/>
    </source>
</evidence>
<dbReference type="Proteomes" id="UP000887580">
    <property type="component" value="Unplaced"/>
</dbReference>
<dbReference type="WBParaSite" id="PS1159_v2.g14161.t1">
    <property type="protein sequence ID" value="PS1159_v2.g14161.t1"/>
    <property type="gene ID" value="PS1159_v2.g14161"/>
</dbReference>